<protein>
    <submittedName>
        <fullName evidence="4">Polar amino acid transport system substrate-binding protein</fullName>
    </submittedName>
</protein>
<dbReference type="SUPFAM" id="SSF53850">
    <property type="entry name" value="Periplasmic binding protein-like II"/>
    <property type="match status" value="1"/>
</dbReference>
<dbReference type="PANTHER" id="PTHR35936:SF25">
    <property type="entry name" value="ABC TRANSPORTER SUBSTRATE-BINDING PROTEIN"/>
    <property type="match status" value="1"/>
</dbReference>
<proteinExistence type="inferred from homology"/>
<gene>
    <name evidence="4" type="ORF">SAMN04244572_03598</name>
</gene>
<evidence type="ECO:0000313" key="5">
    <source>
        <dbReference type="Proteomes" id="UP000199250"/>
    </source>
</evidence>
<evidence type="ECO:0000313" key="4">
    <source>
        <dbReference type="EMBL" id="SEJ34091.1"/>
    </source>
</evidence>
<feature type="domain" description="Solute-binding protein family 3/N-terminal" evidence="3">
    <location>
        <begin position="49"/>
        <end position="251"/>
    </location>
</feature>
<evidence type="ECO:0000259" key="3">
    <source>
        <dbReference type="Pfam" id="PF00497"/>
    </source>
</evidence>
<dbReference type="RefSeq" id="WP_090734232.1">
    <property type="nucleotide sequence ID" value="NZ_FNYQ01000080.1"/>
</dbReference>
<name>A0A1H6XYG7_9GAMM</name>
<organism evidence="4 5">
    <name type="scientific">Azotobacter beijerinckii</name>
    <dbReference type="NCBI Taxonomy" id="170623"/>
    <lineage>
        <taxon>Bacteria</taxon>
        <taxon>Pseudomonadati</taxon>
        <taxon>Pseudomonadota</taxon>
        <taxon>Gammaproteobacteria</taxon>
        <taxon>Pseudomonadales</taxon>
        <taxon>Pseudomonadaceae</taxon>
        <taxon>Azotobacter</taxon>
    </lineage>
</organism>
<dbReference type="InterPro" id="IPR001638">
    <property type="entry name" value="Solute-binding_3/MltF_N"/>
</dbReference>
<keyword evidence="2" id="KW-0732">Signal</keyword>
<dbReference type="AlphaFoldDB" id="A0A1H6XYG7"/>
<evidence type="ECO:0000256" key="1">
    <source>
        <dbReference type="ARBA" id="ARBA00010333"/>
    </source>
</evidence>
<reference evidence="4 5" key="1">
    <citation type="submission" date="2016-10" db="EMBL/GenBank/DDBJ databases">
        <authorList>
            <person name="de Groot N.N."/>
        </authorList>
    </citation>
    <scope>NUCLEOTIDE SEQUENCE [LARGE SCALE GENOMIC DNA]</scope>
    <source>
        <strain evidence="4 5">DSM 373</strain>
    </source>
</reference>
<sequence>MSIRVFLAIWMLLLYWPVRAVELRFATGEFLSFDFSAEESSGEAKAPVPHGPFVDVVQAVCTHIRFDCPIDLVPWRRALAMVEQELADAVFAVIPNHERAADFLFTPALIDSSLDLYAHRSNPAKGWQPEPGGSRELHTLGPSGTANLVSLRLQGIATAHVHLEIDNLRLMRKLDAGRFGDGMVVMNRNIARRLIERHHLRNVREVGLFEEVGYAIAFSRQRVSPEKFQAFERGLEALIADGTISRILQRYQLELAPAAREWAARSASEEPCDCLLHGGLEEHGSDVHRGMPTYCPVVARQPRYGL</sequence>
<dbReference type="Pfam" id="PF00497">
    <property type="entry name" value="SBP_bac_3"/>
    <property type="match status" value="1"/>
</dbReference>
<comment type="similarity">
    <text evidence="1">Belongs to the bacterial solute-binding protein 3 family.</text>
</comment>
<dbReference type="Gene3D" id="3.40.190.10">
    <property type="entry name" value="Periplasmic binding protein-like II"/>
    <property type="match status" value="2"/>
</dbReference>
<dbReference type="OrthoDB" id="5457351at2"/>
<dbReference type="Proteomes" id="UP000199250">
    <property type="component" value="Unassembled WGS sequence"/>
</dbReference>
<accession>A0A1H6XYG7</accession>
<dbReference type="PANTHER" id="PTHR35936">
    <property type="entry name" value="MEMBRANE-BOUND LYTIC MUREIN TRANSGLYCOSYLASE F"/>
    <property type="match status" value="1"/>
</dbReference>
<evidence type="ECO:0000256" key="2">
    <source>
        <dbReference type="ARBA" id="ARBA00022729"/>
    </source>
</evidence>
<dbReference type="EMBL" id="FNYQ01000080">
    <property type="protein sequence ID" value="SEJ34091.1"/>
    <property type="molecule type" value="Genomic_DNA"/>
</dbReference>